<feature type="signal peptide" evidence="1">
    <location>
        <begin position="1"/>
        <end position="24"/>
    </location>
</feature>
<name>A0ABV3U2C7_9GAMM</name>
<keyword evidence="1" id="KW-0732">Signal</keyword>
<proteinExistence type="predicted"/>
<evidence type="ECO:0008006" key="4">
    <source>
        <dbReference type="Google" id="ProtNLM"/>
    </source>
</evidence>
<organism evidence="2 3">
    <name type="scientific">Zhongshania guokunii</name>
    <dbReference type="NCBI Taxonomy" id="641783"/>
    <lineage>
        <taxon>Bacteria</taxon>
        <taxon>Pseudomonadati</taxon>
        <taxon>Pseudomonadota</taxon>
        <taxon>Gammaproteobacteria</taxon>
        <taxon>Cellvibrionales</taxon>
        <taxon>Spongiibacteraceae</taxon>
        <taxon>Zhongshania</taxon>
    </lineage>
</organism>
<accession>A0ABV3U2C7</accession>
<evidence type="ECO:0000256" key="1">
    <source>
        <dbReference type="SAM" id="SignalP"/>
    </source>
</evidence>
<dbReference type="EMBL" id="JBFRYA010000002">
    <property type="protein sequence ID" value="MEX1667967.1"/>
    <property type="molecule type" value="Genomic_DNA"/>
</dbReference>
<evidence type="ECO:0000313" key="2">
    <source>
        <dbReference type="EMBL" id="MEX1667967.1"/>
    </source>
</evidence>
<reference evidence="2 3" key="1">
    <citation type="journal article" date="2011" name="Int. J. Syst. Evol. Microbiol.">
        <title>Zhongshania antarctica gen. nov., sp. nov. and Zhongshania guokunii sp. nov., gammaproteobacteria respectively isolated from coastal attached (fast) ice and surface seawater of the Antarctic.</title>
        <authorList>
            <person name="Li H.J."/>
            <person name="Zhang X.Y."/>
            <person name="Chen C.X."/>
            <person name="Zhang Y.J."/>
            <person name="Gao Z.M."/>
            <person name="Yu Y."/>
            <person name="Chen X.L."/>
            <person name="Chen B."/>
            <person name="Zhang Y.Z."/>
        </authorList>
    </citation>
    <scope>NUCLEOTIDE SEQUENCE [LARGE SCALE GENOMIC DNA]</scope>
    <source>
        <strain evidence="2 3">ZS6-22T</strain>
    </source>
</reference>
<dbReference type="RefSeq" id="WP_368380266.1">
    <property type="nucleotide sequence ID" value="NZ_JBFRYA010000002.1"/>
</dbReference>
<protein>
    <recommendedName>
        <fullName evidence="4">GLTT repeat-containing protein</fullName>
    </recommendedName>
</protein>
<keyword evidence="3" id="KW-1185">Reference proteome</keyword>
<evidence type="ECO:0000313" key="3">
    <source>
        <dbReference type="Proteomes" id="UP001557485"/>
    </source>
</evidence>
<feature type="chain" id="PRO_5045689904" description="GLTT repeat-containing protein" evidence="1">
    <location>
        <begin position="25"/>
        <end position="177"/>
    </location>
</feature>
<dbReference type="Proteomes" id="UP001557485">
    <property type="component" value="Unassembled WGS sequence"/>
</dbReference>
<comment type="caution">
    <text evidence="2">The sequence shown here is derived from an EMBL/GenBank/DDBJ whole genome shotgun (WGS) entry which is preliminary data.</text>
</comment>
<gene>
    <name evidence="2" type="ORF">AB4876_03535</name>
</gene>
<sequence>MKRKNAKKLAVAALLTSLSSSIIAEPLAPVLSLLGGVGGGGLPGLDSLPLDPSALLGGGANLLSIGDLPVTPADLLSLTELIPLQAVTDAIANTGLPLDSAIAMVGGVADYNSLPINPFSLLAGGGLGGVPATPALLLGGGLPGLELIPVAPLAPILGAGLPSINALPLDLLAIIPI</sequence>